<sequence length="185" mass="21294">MKYKQELKKIIEETPELMTLLQLINSLGLKDWALCAGTIRNLVWCQLTQRPYSILQNNIDVLYSDHSESYEQYLTKQAIISQKNSTCLWNFQNAALNAADSGAPYGKNLLTAISSIPETCSAVGIRLENMQVKIIAPYGLDDLFNFEAHPTSSFMNDPKKLQLYRRRMLRKNWPQNWSEAIIFDN</sequence>
<dbReference type="Pfam" id="PF06042">
    <property type="entry name" value="NTP_transf_6"/>
    <property type="match status" value="1"/>
</dbReference>
<dbReference type="PATRIC" id="fig|1423806.3.peg.1695"/>
<dbReference type="STRING" id="1423806.FD15_GL001669"/>
<gene>
    <name evidence="1" type="ORF">FD15_GL001669</name>
</gene>
<dbReference type="RefSeq" id="WP_051993201.1">
    <property type="nucleotide sequence ID" value="NZ_AYZF01000017.1"/>
</dbReference>
<dbReference type="EMBL" id="AYZF01000017">
    <property type="protein sequence ID" value="KRN05125.1"/>
    <property type="molecule type" value="Genomic_DNA"/>
</dbReference>
<dbReference type="InterPro" id="IPR009267">
    <property type="entry name" value="NTP_transf_6"/>
</dbReference>
<organism evidence="1 2">
    <name type="scientific">Liquorilactobacillus sucicola DSM 21376 = JCM 15457</name>
    <dbReference type="NCBI Taxonomy" id="1423806"/>
    <lineage>
        <taxon>Bacteria</taxon>
        <taxon>Bacillati</taxon>
        <taxon>Bacillota</taxon>
        <taxon>Bacilli</taxon>
        <taxon>Lactobacillales</taxon>
        <taxon>Lactobacillaceae</taxon>
        <taxon>Liquorilactobacillus</taxon>
    </lineage>
</organism>
<proteinExistence type="predicted"/>
<dbReference type="eggNOG" id="COG3575">
    <property type="taxonomic scope" value="Bacteria"/>
</dbReference>
<dbReference type="PANTHER" id="PTHR39166">
    <property type="entry name" value="BLL1166 PROTEIN"/>
    <property type="match status" value="1"/>
</dbReference>
<evidence type="ECO:0000313" key="1">
    <source>
        <dbReference type="EMBL" id="KRN05125.1"/>
    </source>
</evidence>
<evidence type="ECO:0008006" key="3">
    <source>
        <dbReference type="Google" id="ProtNLM"/>
    </source>
</evidence>
<dbReference type="Proteomes" id="UP000050961">
    <property type="component" value="Unassembled WGS sequence"/>
</dbReference>
<reference evidence="1 2" key="1">
    <citation type="journal article" date="2015" name="Genome Announc.">
        <title>Expanding the biotechnology potential of lactobacilli through comparative genomics of 213 strains and associated genera.</title>
        <authorList>
            <person name="Sun Z."/>
            <person name="Harris H.M."/>
            <person name="McCann A."/>
            <person name="Guo C."/>
            <person name="Argimon S."/>
            <person name="Zhang W."/>
            <person name="Yang X."/>
            <person name="Jeffery I.B."/>
            <person name="Cooney J.C."/>
            <person name="Kagawa T.F."/>
            <person name="Liu W."/>
            <person name="Song Y."/>
            <person name="Salvetti E."/>
            <person name="Wrobel A."/>
            <person name="Rasinkangas P."/>
            <person name="Parkhill J."/>
            <person name="Rea M.C."/>
            <person name="O'Sullivan O."/>
            <person name="Ritari J."/>
            <person name="Douillard F.P."/>
            <person name="Paul Ross R."/>
            <person name="Yang R."/>
            <person name="Briner A.E."/>
            <person name="Felis G.E."/>
            <person name="de Vos W.M."/>
            <person name="Barrangou R."/>
            <person name="Klaenhammer T.R."/>
            <person name="Caufield P.W."/>
            <person name="Cui Y."/>
            <person name="Zhang H."/>
            <person name="O'Toole P.W."/>
        </authorList>
    </citation>
    <scope>NUCLEOTIDE SEQUENCE [LARGE SCALE GENOMIC DNA]</scope>
    <source>
        <strain evidence="1 2">DSM 21376</strain>
    </source>
</reference>
<evidence type="ECO:0000313" key="2">
    <source>
        <dbReference type="Proteomes" id="UP000050961"/>
    </source>
</evidence>
<name>A0A023CTV2_9LACO</name>
<accession>A0A023CTV2</accession>
<dbReference type="OrthoDB" id="1901124at2"/>
<keyword evidence="2" id="KW-1185">Reference proteome</keyword>
<comment type="caution">
    <text evidence="1">The sequence shown here is derived from an EMBL/GenBank/DDBJ whole genome shotgun (WGS) entry which is preliminary data.</text>
</comment>
<dbReference type="PANTHER" id="PTHR39166:SF1">
    <property type="entry name" value="BLL1166 PROTEIN"/>
    <property type="match status" value="1"/>
</dbReference>
<dbReference type="AlphaFoldDB" id="A0A023CTV2"/>
<protein>
    <recommendedName>
        <fullName evidence="3">Nucleotidyltransferase family protein</fullName>
    </recommendedName>
</protein>